<name>A0AAT9JFS7_9VIRU</name>
<organism evidence="1">
    <name type="scientific">Nitrosopumilaceae spindle-shaped virus</name>
    <dbReference type="NCBI Taxonomy" id="3065433"/>
    <lineage>
        <taxon>Viruses</taxon>
    </lineage>
</organism>
<sequence>MNYQTLLELELQQLEGLLESLRNPSLSYGDFQKTAELIKRGLDFAIADKKRETVQE</sequence>
<proteinExistence type="predicted"/>
<dbReference type="EMBL" id="BK067787">
    <property type="protein sequence ID" value="DBA51933.1"/>
    <property type="molecule type" value="Genomic_DNA"/>
</dbReference>
<protein>
    <submittedName>
        <fullName evidence="1">ORF17</fullName>
    </submittedName>
</protein>
<accession>A0AAT9JFS7</accession>
<evidence type="ECO:0000313" key="1">
    <source>
        <dbReference type="EMBL" id="DBA51933.1"/>
    </source>
</evidence>
<reference evidence="1" key="1">
    <citation type="journal article" date="2024" name="Environ. Microbiol. Rep.">
        <title>Hiding in plain sight: The discovery of complete genomes of 11 hypothetical spindle-shaped viruses that putatively infect mesophilic ammonia-oxidizing archaea.</title>
        <authorList>
            <person name="Ni Y."/>
            <person name="Xu T."/>
            <person name="Yan S."/>
            <person name="Chen L."/>
            <person name="Wang Y."/>
        </authorList>
    </citation>
    <scope>NUCLEOTIDE SEQUENCE</scope>
    <source>
        <strain evidence="1">NBD1</strain>
    </source>
</reference>
<reference evidence="1" key="2">
    <citation type="submission" date="2024-03" db="EMBL/GenBank/DDBJ databases">
        <authorList>
            <person name="Ni Y."/>
            <person name="Xu T."/>
            <person name="Yan S."/>
            <person name="Chen L."/>
            <person name="Wang Y."/>
        </authorList>
    </citation>
    <scope>NUCLEOTIDE SEQUENCE</scope>
    <source>
        <strain evidence="1">NBD1</strain>
    </source>
</reference>